<name>A0A7W7KSC1_PSENT</name>
<organism evidence="1 2">
    <name type="scientific">Pseudomonas nitroreducens</name>
    <dbReference type="NCBI Taxonomy" id="46680"/>
    <lineage>
        <taxon>Bacteria</taxon>
        <taxon>Pseudomonadati</taxon>
        <taxon>Pseudomonadota</taxon>
        <taxon>Gammaproteobacteria</taxon>
        <taxon>Pseudomonadales</taxon>
        <taxon>Pseudomonadaceae</taxon>
        <taxon>Pseudomonas</taxon>
    </lineage>
</organism>
<dbReference type="EMBL" id="JACHLI010000044">
    <property type="protein sequence ID" value="MBB4867645.1"/>
    <property type="molecule type" value="Genomic_DNA"/>
</dbReference>
<gene>
    <name evidence="1" type="ORF">HNP46_006564</name>
</gene>
<evidence type="ECO:0000313" key="2">
    <source>
        <dbReference type="Proteomes" id="UP000566995"/>
    </source>
</evidence>
<reference evidence="1 2" key="1">
    <citation type="submission" date="2020-08" db="EMBL/GenBank/DDBJ databases">
        <title>Functional genomics of gut bacteria from endangered species of beetles.</title>
        <authorList>
            <person name="Carlos-Shanley C."/>
        </authorList>
    </citation>
    <scope>NUCLEOTIDE SEQUENCE [LARGE SCALE GENOMIC DNA]</scope>
    <source>
        <strain evidence="1 2">S00179</strain>
    </source>
</reference>
<sequence length="166" mass="18024">MVLGTSSYTFAETTWSQQLPDGLGPHARCLAFLGGLPTIVVPDNLRSAESKSRRYEPDINSSYRDVAEHYGAAVVSALARKPRDRAKAEVGVQLVERWGARSAARPSVFLLGRTQQCHCGAAGATQSTAISQAARLPAILTLPRFRVHQVMQPSVHSTMRQAQGIR</sequence>
<dbReference type="PANTHER" id="PTHR35004:SF8">
    <property type="entry name" value="TRANSPOSASE RV3428C-RELATED"/>
    <property type="match status" value="1"/>
</dbReference>
<proteinExistence type="predicted"/>
<dbReference type="PANTHER" id="PTHR35004">
    <property type="entry name" value="TRANSPOSASE RV3428C-RELATED"/>
    <property type="match status" value="1"/>
</dbReference>
<comment type="caution">
    <text evidence="1">The sequence shown here is derived from an EMBL/GenBank/DDBJ whole genome shotgun (WGS) entry which is preliminary data.</text>
</comment>
<protein>
    <recommendedName>
        <fullName evidence="3">Transposase</fullName>
    </recommendedName>
</protein>
<dbReference type="Proteomes" id="UP000566995">
    <property type="component" value="Unassembled WGS sequence"/>
</dbReference>
<accession>A0A7W7KSC1</accession>
<dbReference type="AlphaFoldDB" id="A0A7W7KSC1"/>
<evidence type="ECO:0008006" key="3">
    <source>
        <dbReference type="Google" id="ProtNLM"/>
    </source>
</evidence>
<evidence type="ECO:0000313" key="1">
    <source>
        <dbReference type="EMBL" id="MBB4867645.1"/>
    </source>
</evidence>